<reference evidence="3" key="1">
    <citation type="submission" date="2017-05" db="EMBL/GenBank/DDBJ databases">
        <authorList>
            <person name="Sharma S."/>
            <person name="Sidhu C."/>
            <person name="Pinnaka A.K."/>
        </authorList>
    </citation>
    <scope>NUCLEOTIDE SEQUENCE [LARGE SCALE GENOMIC DNA]</scope>
    <source>
        <strain evidence="3">AK93</strain>
    </source>
</reference>
<dbReference type="AlphaFoldDB" id="A0A3E0WTT8"/>
<feature type="transmembrane region" description="Helical" evidence="1">
    <location>
        <begin position="28"/>
        <end position="50"/>
    </location>
</feature>
<proteinExistence type="predicted"/>
<comment type="caution">
    <text evidence="2">The sequence shown here is derived from an EMBL/GenBank/DDBJ whole genome shotgun (WGS) entry which is preliminary data.</text>
</comment>
<evidence type="ECO:0000256" key="1">
    <source>
        <dbReference type="SAM" id="Phobius"/>
    </source>
</evidence>
<gene>
    <name evidence="2" type="ORF">CAL65_13070</name>
</gene>
<evidence type="ECO:0000313" key="3">
    <source>
        <dbReference type="Proteomes" id="UP000256763"/>
    </source>
</evidence>
<dbReference type="EMBL" id="NFZW01000012">
    <property type="protein sequence ID" value="RFA35405.1"/>
    <property type="molecule type" value="Genomic_DNA"/>
</dbReference>
<evidence type="ECO:0000313" key="2">
    <source>
        <dbReference type="EMBL" id="RFA35405.1"/>
    </source>
</evidence>
<name>A0A3E0WTT8_9GAMM</name>
<dbReference type="RefSeq" id="WP_116303123.1">
    <property type="nucleotide sequence ID" value="NZ_NFZV01000017.1"/>
</dbReference>
<accession>A0A3E0WTT8</accession>
<sequence length="109" mass="11754">MFQQIDRAVAWVMETDAKLRAALRGQPILSIGLLIAFLAVLSQASIYFYNTYLVGRGGMHELQPYLGMESLIGLGAVLIGLAAIVSVLIWTFVIVGGLYGLLRKAVTGV</sequence>
<dbReference type="Proteomes" id="UP000256763">
    <property type="component" value="Unassembled WGS sequence"/>
</dbReference>
<keyword evidence="1" id="KW-0812">Transmembrane</keyword>
<feature type="transmembrane region" description="Helical" evidence="1">
    <location>
        <begin position="70"/>
        <end position="102"/>
    </location>
</feature>
<keyword evidence="1" id="KW-1133">Transmembrane helix</keyword>
<keyword evidence="3" id="KW-1185">Reference proteome</keyword>
<organism evidence="2 3">
    <name type="scientific">Alkalilimnicola ehrlichii</name>
    <dbReference type="NCBI Taxonomy" id="351052"/>
    <lineage>
        <taxon>Bacteria</taxon>
        <taxon>Pseudomonadati</taxon>
        <taxon>Pseudomonadota</taxon>
        <taxon>Gammaproteobacteria</taxon>
        <taxon>Chromatiales</taxon>
        <taxon>Ectothiorhodospiraceae</taxon>
        <taxon>Alkalilimnicola</taxon>
    </lineage>
</organism>
<protein>
    <submittedName>
        <fullName evidence="2">Uncharacterized protein</fullName>
    </submittedName>
</protein>
<keyword evidence="1" id="KW-0472">Membrane</keyword>